<dbReference type="AlphaFoldDB" id="A0A4Y2AE93"/>
<comment type="caution">
    <text evidence="1">The sequence shown here is derived from an EMBL/GenBank/DDBJ whole genome shotgun (WGS) entry which is preliminary data.</text>
</comment>
<evidence type="ECO:0000313" key="1">
    <source>
        <dbReference type="EMBL" id="GBL78162.1"/>
    </source>
</evidence>
<accession>A0A4Y2AE93</accession>
<dbReference type="OrthoDB" id="5800391at2759"/>
<organism evidence="1 2">
    <name type="scientific">Araneus ventricosus</name>
    <name type="common">Orbweaver spider</name>
    <name type="synonym">Epeira ventricosa</name>
    <dbReference type="NCBI Taxonomy" id="182803"/>
    <lineage>
        <taxon>Eukaryota</taxon>
        <taxon>Metazoa</taxon>
        <taxon>Ecdysozoa</taxon>
        <taxon>Arthropoda</taxon>
        <taxon>Chelicerata</taxon>
        <taxon>Arachnida</taxon>
        <taxon>Araneae</taxon>
        <taxon>Araneomorphae</taxon>
        <taxon>Entelegynae</taxon>
        <taxon>Araneoidea</taxon>
        <taxon>Araneidae</taxon>
        <taxon>Araneus</taxon>
    </lineage>
</organism>
<sequence>MVFGLLSMILGFNNNHWRELVFLENTMFGSLQSISFFAVTYFASNVGEEDEVLRAKVKDFAYQLSLTKNTYGASKLLSRFIESKRRLFLTALGVFKFTKSLCFTSAGVVITYNLLILTLYGPPKEEQ</sequence>
<name>A0A4Y2AE93_ARAVE</name>
<protein>
    <submittedName>
        <fullName evidence="1">Uncharacterized protein</fullName>
    </submittedName>
</protein>
<proteinExistence type="predicted"/>
<dbReference type="EMBL" id="BGPR01000015">
    <property type="protein sequence ID" value="GBL78162.1"/>
    <property type="molecule type" value="Genomic_DNA"/>
</dbReference>
<keyword evidence="2" id="KW-1185">Reference proteome</keyword>
<reference evidence="1 2" key="1">
    <citation type="journal article" date="2019" name="Sci. Rep.">
        <title>Orb-weaving spider Araneus ventricosus genome elucidates the spidroin gene catalogue.</title>
        <authorList>
            <person name="Kono N."/>
            <person name="Nakamura H."/>
            <person name="Ohtoshi R."/>
            <person name="Moran D.A.P."/>
            <person name="Shinohara A."/>
            <person name="Yoshida Y."/>
            <person name="Fujiwara M."/>
            <person name="Mori M."/>
            <person name="Tomita M."/>
            <person name="Arakawa K."/>
        </authorList>
    </citation>
    <scope>NUCLEOTIDE SEQUENCE [LARGE SCALE GENOMIC DNA]</scope>
</reference>
<gene>
    <name evidence="1" type="ORF">AVEN_42744_1</name>
</gene>
<evidence type="ECO:0000313" key="2">
    <source>
        <dbReference type="Proteomes" id="UP000499080"/>
    </source>
</evidence>
<dbReference type="Proteomes" id="UP000499080">
    <property type="component" value="Unassembled WGS sequence"/>
</dbReference>